<evidence type="ECO:0000256" key="2">
    <source>
        <dbReference type="ARBA" id="ARBA00022576"/>
    </source>
</evidence>
<dbReference type="AlphaFoldDB" id="A0A7S8EA94"/>
<evidence type="ECO:0000256" key="6">
    <source>
        <dbReference type="PIRSR" id="PIRSR000390-1"/>
    </source>
</evidence>
<dbReference type="Pfam" id="PF01041">
    <property type="entry name" value="DegT_DnrJ_EryC1"/>
    <property type="match status" value="1"/>
</dbReference>
<evidence type="ECO:0000256" key="1">
    <source>
        <dbReference type="ARBA" id="ARBA00001933"/>
    </source>
</evidence>
<evidence type="ECO:0000256" key="8">
    <source>
        <dbReference type="RuleBase" id="RU004508"/>
    </source>
</evidence>
<dbReference type="CDD" id="cd00616">
    <property type="entry name" value="AHBA_syn"/>
    <property type="match status" value="1"/>
</dbReference>
<keyword evidence="4 7" id="KW-0663">Pyridoxal phosphate</keyword>
<dbReference type="Proteomes" id="UP000594468">
    <property type="component" value="Chromosome"/>
</dbReference>
<dbReference type="InterPro" id="IPR015421">
    <property type="entry name" value="PyrdxlP-dep_Trfase_major"/>
</dbReference>
<dbReference type="GO" id="GO:0030170">
    <property type="term" value="F:pyridoxal phosphate binding"/>
    <property type="evidence" value="ECO:0007669"/>
    <property type="project" value="TreeGrafter"/>
</dbReference>
<dbReference type="FunFam" id="3.40.640.10:FF:000090">
    <property type="entry name" value="Pyridoxal phosphate-dependent aminotransferase"/>
    <property type="match status" value="1"/>
</dbReference>
<dbReference type="GO" id="GO:0008483">
    <property type="term" value="F:transaminase activity"/>
    <property type="evidence" value="ECO:0007669"/>
    <property type="project" value="UniProtKB-KW"/>
</dbReference>
<dbReference type="InterPro" id="IPR015422">
    <property type="entry name" value="PyrdxlP-dep_Trfase_small"/>
</dbReference>
<comment type="similarity">
    <text evidence="5 8">Belongs to the DegT/DnrJ/EryC1 family.</text>
</comment>
<dbReference type="EMBL" id="CP062983">
    <property type="protein sequence ID" value="QPC83283.1"/>
    <property type="molecule type" value="Genomic_DNA"/>
</dbReference>
<dbReference type="PIRSF" id="PIRSF000390">
    <property type="entry name" value="PLP_StrS"/>
    <property type="match status" value="1"/>
</dbReference>
<dbReference type="PANTHER" id="PTHR30244:SF34">
    <property type="entry name" value="DTDP-4-AMINO-4,6-DIDEOXYGALACTOSE TRANSAMINASE"/>
    <property type="match status" value="1"/>
</dbReference>
<name>A0A7S8EA94_9CHLR</name>
<dbReference type="SUPFAM" id="SSF53383">
    <property type="entry name" value="PLP-dependent transferases"/>
    <property type="match status" value="1"/>
</dbReference>
<comment type="cofactor">
    <cofactor evidence="1">
        <name>pyridoxal 5'-phosphate</name>
        <dbReference type="ChEBI" id="CHEBI:597326"/>
    </cofactor>
</comment>
<accession>A0A7S8EA94</accession>
<dbReference type="InterPro" id="IPR015424">
    <property type="entry name" value="PyrdxlP-dep_Trfase"/>
</dbReference>
<dbReference type="GO" id="GO:0000271">
    <property type="term" value="P:polysaccharide biosynthetic process"/>
    <property type="evidence" value="ECO:0007669"/>
    <property type="project" value="TreeGrafter"/>
</dbReference>
<organism evidence="9 10">
    <name type="scientific">Phototrophicus methaneseepsis</name>
    <dbReference type="NCBI Taxonomy" id="2710758"/>
    <lineage>
        <taxon>Bacteria</taxon>
        <taxon>Bacillati</taxon>
        <taxon>Chloroflexota</taxon>
        <taxon>Candidatus Thermofontia</taxon>
        <taxon>Phototrophicales</taxon>
        <taxon>Phototrophicaceae</taxon>
        <taxon>Phototrophicus</taxon>
    </lineage>
</organism>
<evidence type="ECO:0000313" key="9">
    <source>
        <dbReference type="EMBL" id="QPC83283.1"/>
    </source>
</evidence>
<dbReference type="Gene3D" id="3.40.640.10">
    <property type="entry name" value="Type I PLP-dependent aspartate aminotransferase-like (Major domain)"/>
    <property type="match status" value="1"/>
</dbReference>
<evidence type="ECO:0000256" key="5">
    <source>
        <dbReference type="ARBA" id="ARBA00037999"/>
    </source>
</evidence>
<keyword evidence="10" id="KW-1185">Reference proteome</keyword>
<keyword evidence="3 9" id="KW-0808">Transferase</keyword>
<reference evidence="9 10" key="1">
    <citation type="submission" date="2020-02" db="EMBL/GenBank/DDBJ databases">
        <authorList>
            <person name="Zheng R.K."/>
            <person name="Sun C.M."/>
        </authorList>
    </citation>
    <scope>NUCLEOTIDE SEQUENCE [LARGE SCALE GENOMIC DNA]</scope>
    <source>
        <strain evidence="10">rifampicinis</strain>
    </source>
</reference>
<dbReference type="PANTHER" id="PTHR30244">
    <property type="entry name" value="TRANSAMINASE"/>
    <property type="match status" value="1"/>
</dbReference>
<dbReference type="Gene3D" id="3.90.1150.10">
    <property type="entry name" value="Aspartate Aminotransferase, domain 1"/>
    <property type="match status" value="1"/>
</dbReference>
<keyword evidence="2 9" id="KW-0032">Aminotransferase</keyword>
<dbReference type="KEGG" id="pmet:G4Y79_02590"/>
<sequence>MSERIYLSPPHMSGEELKRIQQAFADNWVAPAGPNLAAFEAQLCDYVGAQHAVAVSSGTAAIHLALLVTDVQPDDEIFVSTLTFAGSVNPIIYMGAKPVFIDSEPQSWNMDPNLLEDALKARAQSGNLPKAVMPVHLYGQSADMDAIMAVCERYEVMVIEDAAEALGTLYRDRHPGTFGKMSAFSFNGNKIITTSGGGMLISDDRALIEHARKLASQSREPVAHYEHLEIGYNYRMSNILAAIGCGQMTVLEDRVRRKREIYAYYAQRLGDIPGLTFVDEMPYGRHTHWLTVMLVDPAQFGADREQIRLTLEDHNIESRPLWKPMHCQPVFQDYEFIGGNVADSLFDQGLCLPSGTALTDAELDRIISIIQAMR</sequence>
<evidence type="ECO:0000256" key="3">
    <source>
        <dbReference type="ARBA" id="ARBA00022679"/>
    </source>
</evidence>
<proteinExistence type="inferred from homology"/>
<gene>
    <name evidence="9" type="ORF">G4Y79_02590</name>
</gene>
<evidence type="ECO:0000256" key="4">
    <source>
        <dbReference type="ARBA" id="ARBA00022898"/>
    </source>
</evidence>
<feature type="active site" description="Proton acceptor" evidence="6">
    <location>
        <position position="190"/>
    </location>
</feature>
<feature type="modified residue" description="N6-(pyridoxal phosphate)lysine" evidence="7">
    <location>
        <position position="190"/>
    </location>
</feature>
<evidence type="ECO:0000313" key="10">
    <source>
        <dbReference type="Proteomes" id="UP000594468"/>
    </source>
</evidence>
<dbReference type="InterPro" id="IPR000653">
    <property type="entry name" value="DegT/StrS_aminotransferase"/>
</dbReference>
<protein>
    <submittedName>
        <fullName evidence="9">Aminotransferase class I/II-fold pyridoxal phosphate-dependent enzyme</fullName>
    </submittedName>
</protein>
<evidence type="ECO:0000256" key="7">
    <source>
        <dbReference type="PIRSR" id="PIRSR000390-2"/>
    </source>
</evidence>